<dbReference type="InterPro" id="IPR057683">
    <property type="entry name" value="DUF7923"/>
</dbReference>
<sequence length="499" mass="54694">MASTAGVMDFIQRYQALRAYQDNTDQLLTDLLLYVQQIETAVRKENEVVIGRLHHQLEDAAESGRELLRENQRLEQIIANTRGNGQYLQVEPRNVASTISERDIEALLQKHNPYVLVLIDGNGLLFKEHYVKRGIDGGRKAAQALKAAILKQCHGLATEIEVIAKVCVNLAGLAQAMQRDGSLDNESQLKDFAVGFTRAVASFDFIDVGSGSADVKIQEATTWHLKNYNCKHIILGVSHDAKHATFVDGLMHDETTMGRVTILEGVPTVRELTATGIHVLNLTDTLFRSERLVANPPPLTIAPLPPPVASPRPAPVAAAPRPASTPAVPPPSYAKAIKSASPPPKMSLPIPLQPKPAAAQRQVAQVSKSQAPPWNPGPRGLDSPLNVSQAALDNVKKRKDSDKLCNNHYLRGPCSKGDDCCFEHKYKPTNEEVVAIAYLTRLNPCTAGQDCDVDNCIYGHHCPTVRDGRCTHPNCKFLPEQHPPGTILRKKSNNGYEDY</sequence>
<dbReference type="EMBL" id="JANBVN010000165">
    <property type="protein sequence ID" value="KAJ9137005.1"/>
    <property type="molecule type" value="Genomic_DNA"/>
</dbReference>
<reference evidence="4" key="1">
    <citation type="submission" date="2022-07" db="EMBL/GenBank/DDBJ databases">
        <title>Fungi with potential for degradation of polypropylene.</title>
        <authorList>
            <person name="Gostincar C."/>
        </authorList>
    </citation>
    <scope>NUCLEOTIDE SEQUENCE</scope>
    <source>
        <strain evidence="4">EXF-13287</strain>
    </source>
</reference>
<dbReference type="Proteomes" id="UP001174691">
    <property type="component" value="Unassembled WGS sequence"/>
</dbReference>
<dbReference type="InterPro" id="IPR000571">
    <property type="entry name" value="Znf_CCCH"/>
</dbReference>
<dbReference type="Gene3D" id="4.10.1000.10">
    <property type="entry name" value="Zinc finger, CCCH-type"/>
    <property type="match status" value="1"/>
</dbReference>
<keyword evidence="1" id="KW-0863">Zinc-finger</keyword>
<keyword evidence="1" id="KW-0862">Zinc</keyword>
<feature type="compositionally biased region" description="Low complexity" evidence="2">
    <location>
        <begin position="315"/>
        <end position="326"/>
    </location>
</feature>
<dbReference type="InterPro" id="IPR057654">
    <property type="entry name" value="Znf-CCCH_tandem"/>
</dbReference>
<dbReference type="Pfam" id="PF25543">
    <property type="entry name" value="zf-CCCH_tandem"/>
    <property type="match status" value="1"/>
</dbReference>
<dbReference type="PANTHER" id="PTHR37543">
    <property type="entry name" value="CCCH ZINC FINGER DNA BINDING PROTEIN (AFU_ORTHOLOGUE AFUA_5G12760)"/>
    <property type="match status" value="1"/>
</dbReference>
<dbReference type="AlphaFoldDB" id="A0AA38RFF4"/>
<keyword evidence="1" id="KW-0479">Metal-binding</keyword>
<feature type="compositionally biased region" description="Pro residues" evidence="2">
    <location>
        <begin position="341"/>
        <end position="354"/>
    </location>
</feature>
<evidence type="ECO:0000256" key="1">
    <source>
        <dbReference type="PROSITE-ProRule" id="PRU00723"/>
    </source>
</evidence>
<evidence type="ECO:0000313" key="4">
    <source>
        <dbReference type="EMBL" id="KAJ9137005.1"/>
    </source>
</evidence>
<protein>
    <submittedName>
        <fullName evidence="4">CCCH zinc finger dna binding protein</fullName>
    </submittedName>
</protein>
<comment type="caution">
    <text evidence="4">The sequence shown here is derived from an EMBL/GenBank/DDBJ whole genome shotgun (WGS) entry which is preliminary data.</text>
</comment>
<dbReference type="PROSITE" id="PS50103">
    <property type="entry name" value="ZF_C3H1"/>
    <property type="match status" value="1"/>
</dbReference>
<dbReference type="PANTHER" id="PTHR37543:SF1">
    <property type="entry name" value="CCCH ZINC FINGER DNA BINDING PROTEIN (AFU_ORTHOLOGUE AFUA_5G12760)"/>
    <property type="match status" value="1"/>
</dbReference>
<dbReference type="Pfam" id="PF25542">
    <property type="entry name" value="zf-CCCH_12"/>
    <property type="match status" value="1"/>
</dbReference>
<feature type="domain" description="C3H1-type" evidence="3">
    <location>
        <begin position="399"/>
        <end position="427"/>
    </location>
</feature>
<dbReference type="GO" id="GO:0008270">
    <property type="term" value="F:zinc ion binding"/>
    <property type="evidence" value="ECO:0007669"/>
    <property type="project" value="UniProtKB-KW"/>
</dbReference>
<feature type="compositionally biased region" description="Polar residues" evidence="2">
    <location>
        <begin position="362"/>
        <end position="372"/>
    </location>
</feature>
<evidence type="ECO:0000256" key="2">
    <source>
        <dbReference type="SAM" id="MobiDB-lite"/>
    </source>
</evidence>
<feature type="region of interest" description="Disordered" evidence="2">
    <location>
        <begin position="311"/>
        <end position="384"/>
    </location>
</feature>
<keyword evidence="5" id="KW-1185">Reference proteome</keyword>
<proteinExistence type="predicted"/>
<evidence type="ECO:0000259" key="3">
    <source>
        <dbReference type="PROSITE" id="PS50103"/>
    </source>
</evidence>
<organism evidence="4 5">
    <name type="scientific">Coniochaeta hoffmannii</name>
    <dbReference type="NCBI Taxonomy" id="91930"/>
    <lineage>
        <taxon>Eukaryota</taxon>
        <taxon>Fungi</taxon>
        <taxon>Dikarya</taxon>
        <taxon>Ascomycota</taxon>
        <taxon>Pezizomycotina</taxon>
        <taxon>Sordariomycetes</taxon>
        <taxon>Sordariomycetidae</taxon>
        <taxon>Coniochaetales</taxon>
        <taxon>Coniochaetaceae</taxon>
        <taxon>Coniochaeta</taxon>
    </lineage>
</organism>
<gene>
    <name evidence="4" type="ORF">NKR19_g8344</name>
</gene>
<name>A0AA38RFF4_9PEZI</name>
<accession>A0AA38RFF4</accession>
<feature type="zinc finger region" description="C3H1-type" evidence="1">
    <location>
        <begin position="399"/>
        <end position="427"/>
    </location>
</feature>
<dbReference type="Pfam" id="PF25540">
    <property type="entry name" value="DUF7923"/>
    <property type="match status" value="1"/>
</dbReference>
<evidence type="ECO:0000313" key="5">
    <source>
        <dbReference type="Proteomes" id="UP001174691"/>
    </source>
</evidence>